<organism evidence="3 4">
    <name type="scientific">SAR92 clade bacterium</name>
    <dbReference type="NCBI Taxonomy" id="2315479"/>
    <lineage>
        <taxon>Bacteria</taxon>
        <taxon>Pseudomonadati</taxon>
        <taxon>Pseudomonadota</taxon>
        <taxon>Gammaproteobacteria</taxon>
        <taxon>Cellvibrionales</taxon>
        <taxon>Porticoccaceae</taxon>
        <taxon>SAR92 clade</taxon>
    </lineage>
</organism>
<keyword evidence="1" id="KW-0472">Membrane</keyword>
<reference evidence="3 4" key="1">
    <citation type="submission" date="2019-02" db="EMBL/GenBank/DDBJ databases">
        <title>Prokaryotic population dynamics and viral predation in marine succession experiment using metagenomics: the confinement effect.</title>
        <authorList>
            <person name="Haro-Moreno J.M."/>
            <person name="Rodriguez-Valera F."/>
            <person name="Lopez-Perez M."/>
        </authorList>
    </citation>
    <scope>NUCLEOTIDE SEQUENCE [LARGE SCALE GENOMIC DNA]</scope>
    <source>
        <strain evidence="3">MED-G170</strain>
    </source>
</reference>
<evidence type="ECO:0000259" key="2">
    <source>
        <dbReference type="Pfam" id="PF08241"/>
    </source>
</evidence>
<dbReference type="AlphaFoldDB" id="A0A520MHI9"/>
<dbReference type="CDD" id="cd02440">
    <property type="entry name" value="AdoMet_MTases"/>
    <property type="match status" value="1"/>
</dbReference>
<dbReference type="GO" id="GO:0032259">
    <property type="term" value="P:methylation"/>
    <property type="evidence" value="ECO:0007669"/>
    <property type="project" value="UniProtKB-KW"/>
</dbReference>
<dbReference type="InterPro" id="IPR016980">
    <property type="entry name" value="S-AdoMet-dep_MeTrfase_Alr7345"/>
</dbReference>
<keyword evidence="1" id="KW-0812">Transmembrane</keyword>
<protein>
    <submittedName>
        <fullName evidence="3">Methyltransferase domain-containing protein</fullName>
    </submittedName>
</protein>
<evidence type="ECO:0000313" key="4">
    <source>
        <dbReference type="Proteomes" id="UP000315889"/>
    </source>
</evidence>
<evidence type="ECO:0000256" key="1">
    <source>
        <dbReference type="SAM" id="Phobius"/>
    </source>
</evidence>
<dbReference type="SUPFAM" id="SSF53335">
    <property type="entry name" value="S-adenosyl-L-methionine-dependent methyltransferases"/>
    <property type="match status" value="1"/>
</dbReference>
<evidence type="ECO:0000313" key="3">
    <source>
        <dbReference type="EMBL" id="RZO20684.1"/>
    </source>
</evidence>
<proteinExistence type="predicted"/>
<dbReference type="Gene3D" id="3.40.50.150">
    <property type="entry name" value="Vaccinia Virus protein VP39"/>
    <property type="match status" value="1"/>
</dbReference>
<dbReference type="GO" id="GO:0008757">
    <property type="term" value="F:S-adenosylmethionine-dependent methyltransferase activity"/>
    <property type="evidence" value="ECO:0007669"/>
    <property type="project" value="InterPro"/>
</dbReference>
<feature type="domain" description="Methyltransferase type 11" evidence="2">
    <location>
        <begin position="68"/>
        <end position="178"/>
    </location>
</feature>
<gene>
    <name evidence="3" type="ORF">EVB03_02950</name>
</gene>
<accession>A0A520MHI9</accession>
<feature type="transmembrane region" description="Helical" evidence="1">
    <location>
        <begin position="21"/>
        <end position="40"/>
    </location>
</feature>
<keyword evidence="3" id="KW-0808">Transferase</keyword>
<dbReference type="EMBL" id="SHBP01000003">
    <property type="protein sequence ID" value="RZO20684.1"/>
    <property type="molecule type" value="Genomic_DNA"/>
</dbReference>
<keyword evidence="3" id="KW-0489">Methyltransferase</keyword>
<name>A0A520MHI9_9GAMM</name>
<comment type="caution">
    <text evidence="3">The sequence shown here is derived from an EMBL/GenBank/DDBJ whole genome shotgun (WGS) entry which is preliminary data.</text>
</comment>
<dbReference type="Pfam" id="PF08241">
    <property type="entry name" value="Methyltransf_11"/>
    <property type="match status" value="1"/>
</dbReference>
<dbReference type="InterPro" id="IPR029063">
    <property type="entry name" value="SAM-dependent_MTases_sf"/>
</dbReference>
<keyword evidence="1" id="KW-1133">Transmembrane helix</keyword>
<dbReference type="PIRSF" id="PIRSF031679">
    <property type="entry name" value="Mtase_Alr7345_prd"/>
    <property type="match status" value="1"/>
</dbReference>
<dbReference type="Proteomes" id="UP000315889">
    <property type="component" value="Unassembled WGS sequence"/>
</dbReference>
<dbReference type="InterPro" id="IPR013216">
    <property type="entry name" value="Methyltransf_11"/>
</dbReference>
<sequence>MQLKQKERLDVHRRCSVGASIGLKTLLFSVLFAFSGLATAERDSSRDQYRHPVETLKFFGIVPEMDVLEISPGGGWYTEVLAQYLKGDLLAAHYDPSSERSYYRNSQNRFAAKMASDPELYGNVKIQIFDAAAKKLTTEDGSVDAVVTFRNVHNWLSSDTEASSFALFYKALKPGGLLGVVEHRAPEGTDRAKMRKSGYMTQNYVVELAQSAGFVFEESSEVNANEKDTADYPGGVWTLPPSLRLGDEDRERYLAIGESDRMTLRFRKPQE</sequence>